<keyword evidence="4" id="KW-1185">Reference proteome</keyword>
<dbReference type="InterPro" id="IPR050570">
    <property type="entry name" value="Cell_wall_metabolism_enzyme"/>
</dbReference>
<dbReference type="PANTHER" id="PTHR21666:SF289">
    <property type="entry name" value="L-ALA--D-GLU ENDOPEPTIDASE"/>
    <property type="match status" value="1"/>
</dbReference>
<dbReference type="Gene3D" id="2.70.70.10">
    <property type="entry name" value="Glucose Permease (Domain IIA)"/>
    <property type="match status" value="1"/>
</dbReference>
<dbReference type="InterPro" id="IPR011055">
    <property type="entry name" value="Dup_hybrid_motif"/>
</dbReference>
<feature type="domain" description="M23ase beta-sheet core" evidence="2">
    <location>
        <begin position="146"/>
        <end position="240"/>
    </location>
</feature>
<dbReference type="AlphaFoldDB" id="A0A840MM61"/>
<dbReference type="InterPro" id="IPR016047">
    <property type="entry name" value="M23ase_b-sheet_dom"/>
</dbReference>
<dbReference type="EMBL" id="JACHHY010000006">
    <property type="protein sequence ID" value="MBB5018007.1"/>
    <property type="molecule type" value="Genomic_DNA"/>
</dbReference>
<dbReference type="PANTHER" id="PTHR21666">
    <property type="entry name" value="PEPTIDASE-RELATED"/>
    <property type="match status" value="1"/>
</dbReference>
<gene>
    <name evidence="3" type="ORF">HNQ59_001292</name>
</gene>
<keyword evidence="1" id="KW-0732">Signal</keyword>
<dbReference type="SUPFAM" id="SSF51261">
    <property type="entry name" value="Duplicated hybrid motif"/>
    <property type="match status" value="1"/>
</dbReference>
<dbReference type="Pfam" id="PF01551">
    <property type="entry name" value="Peptidase_M23"/>
    <property type="match status" value="1"/>
</dbReference>
<evidence type="ECO:0000313" key="3">
    <source>
        <dbReference type="EMBL" id="MBB5018007.1"/>
    </source>
</evidence>
<evidence type="ECO:0000259" key="2">
    <source>
        <dbReference type="Pfam" id="PF01551"/>
    </source>
</evidence>
<sequence length="247" mass="26819">MSAVLFGFGLIGYGVLHEREPNPMAADSPGPVDDDPFEQDDLRLRLELLQAQWRRLESLLLAQPDNQHSAAAMTPAVALALQPIGALSNEELQRRLSVLTTALGERLAELKELKRQGVQRLLPVAGIQPTSDFGLRIDPVSGKLAMHNGIDFKAPIGTAILAMEAGKVKSAGLTPQFGWTVELEHANGLTTRYAHALRLLVFKGQQVAEGQKIAEVGSSGKSTGAHLHFEVRYNGVPVNPRRFLALR</sequence>
<reference evidence="3 4" key="1">
    <citation type="submission" date="2020-08" db="EMBL/GenBank/DDBJ databases">
        <title>Genomic Encyclopedia of Type Strains, Phase IV (KMG-IV): sequencing the most valuable type-strain genomes for metagenomic binning, comparative biology and taxonomic classification.</title>
        <authorList>
            <person name="Goeker M."/>
        </authorList>
    </citation>
    <scope>NUCLEOTIDE SEQUENCE [LARGE SCALE GENOMIC DNA]</scope>
    <source>
        <strain evidence="3 4">DSM 27165</strain>
    </source>
</reference>
<evidence type="ECO:0000313" key="4">
    <source>
        <dbReference type="Proteomes" id="UP000575898"/>
    </source>
</evidence>
<comment type="caution">
    <text evidence="3">The sequence shown here is derived from an EMBL/GenBank/DDBJ whole genome shotgun (WGS) entry which is preliminary data.</text>
</comment>
<dbReference type="RefSeq" id="WP_184036640.1">
    <property type="nucleotide sequence ID" value="NZ_JACHHY010000006.1"/>
</dbReference>
<dbReference type="CDD" id="cd12797">
    <property type="entry name" value="M23_peptidase"/>
    <property type="match status" value="1"/>
</dbReference>
<name>A0A840MM61_9PROT</name>
<protein>
    <submittedName>
        <fullName evidence="3">Murein DD-endopeptidase MepM/ murein hydrolase activator NlpD</fullName>
    </submittedName>
</protein>
<keyword evidence="3" id="KW-0378">Hydrolase</keyword>
<proteinExistence type="predicted"/>
<organism evidence="3 4">
    <name type="scientific">Chitinivorax tropicus</name>
    <dbReference type="NCBI Taxonomy" id="714531"/>
    <lineage>
        <taxon>Bacteria</taxon>
        <taxon>Pseudomonadati</taxon>
        <taxon>Pseudomonadota</taxon>
        <taxon>Betaproteobacteria</taxon>
        <taxon>Chitinivorax</taxon>
    </lineage>
</organism>
<dbReference type="GO" id="GO:0004222">
    <property type="term" value="F:metalloendopeptidase activity"/>
    <property type="evidence" value="ECO:0007669"/>
    <property type="project" value="TreeGrafter"/>
</dbReference>
<accession>A0A840MM61</accession>
<evidence type="ECO:0000256" key="1">
    <source>
        <dbReference type="ARBA" id="ARBA00022729"/>
    </source>
</evidence>
<dbReference type="Proteomes" id="UP000575898">
    <property type="component" value="Unassembled WGS sequence"/>
</dbReference>